<proteinExistence type="predicted"/>
<keyword evidence="1" id="KW-0732">Signal</keyword>
<sequence>MISRIFFASLFLGMYSTGSSLSCKWIVKDPGDKMSQFSLHNKQALGLLDMMVSITNTTKVAEIEHNVAFPNRLYHQKSKATVLFSFTSLHLAVQHSSASWRASADEGNRTTSYTKCRAEIQRTSEPSGHSAETLEVIRNETKAHLVRADKLVSSLMTTNTTHD</sequence>
<dbReference type="AlphaFoldDB" id="A0A3B4EZ01"/>
<organism evidence="2">
    <name type="scientific">Pundamilia nyererei</name>
    <dbReference type="NCBI Taxonomy" id="303518"/>
    <lineage>
        <taxon>Eukaryota</taxon>
        <taxon>Metazoa</taxon>
        <taxon>Chordata</taxon>
        <taxon>Craniata</taxon>
        <taxon>Vertebrata</taxon>
        <taxon>Euteleostomi</taxon>
        <taxon>Actinopterygii</taxon>
        <taxon>Neopterygii</taxon>
        <taxon>Teleostei</taxon>
        <taxon>Neoteleostei</taxon>
        <taxon>Acanthomorphata</taxon>
        <taxon>Ovalentaria</taxon>
        <taxon>Cichlomorphae</taxon>
        <taxon>Cichliformes</taxon>
        <taxon>Cichlidae</taxon>
        <taxon>African cichlids</taxon>
        <taxon>Pseudocrenilabrinae</taxon>
        <taxon>Haplochromini</taxon>
        <taxon>Pundamilia</taxon>
    </lineage>
</organism>
<name>A0A3B4EZ01_9CICH</name>
<reference evidence="2" key="1">
    <citation type="submission" date="2023-09" db="UniProtKB">
        <authorList>
            <consortium name="Ensembl"/>
        </authorList>
    </citation>
    <scope>IDENTIFICATION</scope>
</reference>
<evidence type="ECO:0000313" key="2">
    <source>
        <dbReference type="Ensembl" id="ENSPNYP00000002933.1"/>
    </source>
</evidence>
<accession>A0A3B4EZ01</accession>
<dbReference type="Ensembl" id="ENSPNYT00000003012.1">
    <property type="protein sequence ID" value="ENSPNYP00000002933.1"/>
    <property type="gene ID" value="ENSPNYG00000002295.1"/>
</dbReference>
<evidence type="ECO:0000256" key="1">
    <source>
        <dbReference type="SAM" id="SignalP"/>
    </source>
</evidence>
<protein>
    <submittedName>
        <fullName evidence="2">Uncharacterized protein</fullName>
    </submittedName>
</protein>
<feature type="signal peptide" evidence="1">
    <location>
        <begin position="1"/>
        <end position="20"/>
    </location>
</feature>
<dbReference type="STRING" id="303518.ENSPNYP00000002933"/>
<dbReference type="PROSITE" id="PS51257">
    <property type="entry name" value="PROKAR_LIPOPROTEIN"/>
    <property type="match status" value="1"/>
</dbReference>
<feature type="chain" id="PRO_5017225080" evidence="1">
    <location>
        <begin position="21"/>
        <end position="163"/>
    </location>
</feature>